<dbReference type="AlphaFoldDB" id="A0A3Q7ERH3"/>
<keyword evidence="1" id="KW-0460">Magnesium</keyword>
<proteinExistence type="predicted"/>
<keyword evidence="4" id="KW-1185">Reference proteome</keyword>
<evidence type="ECO:0000259" key="2">
    <source>
        <dbReference type="Pfam" id="PF01397"/>
    </source>
</evidence>
<dbReference type="SUPFAM" id="SSF48239">
    <property type="entry name" value="Terpenoid cyclases/Protein prenyltransferases"/>
    <property type="match status" value="1"/>
</dbReference>
<sequence>MIISASMFISKPNLISKFEVSKSCISNSPIRRSGNYQPSIRDYNHIQSLKNHYSDEKFIRSRNELKMEVKIMLSDRNMKQLEQLEIIDNLQRLGLSYHFEDEISSILNNLSDKDSKRDHLYAKALEFRLLR</sequence>
<dbReference type="Proteomes" id="UP000004994">
    <property type="component" value="Chromosome 1"/>
</dbReference>
<dbReference type="PANTHER" id="PTHR31225:SF9">
    <property type="entry name" value="TERPENE SYNTHASE 10"/>
    <property type="match status" value="1"/>
</dbReference>
<dbReference type="STRING" id="4081.A0A3Q7ERH3"/>
<dbReference type="GO" id="GO:0010333">
    <property type="term" value="F:terpene synthase activity"/>
    <property type="evidence" value="ECO:0007669"/>
    <property type="project" value="InterPro"/>
</dbReference>
<feature type="domain" description="Terpene synthase N-terminal" evidence="2">
    <location>
        <begin position="44"/>
        <end position="131"/>
    </location>
</feature>
<accession>A0A3Q7ERH3</accession>
<dbReference type="Pfam" id="PF01397">
    <property type="entry name" value="Terpene_synth"/>
    <property type="match status" value="1"/>
</dbReference>
<dbReference type="InParanoid" id="A0A3Q7ERH3"/>
<dbReference type="OMA" id="CHFESEM"/>
<dbReference type="InterPro" id="IPR050148">
    <property type="entry name" value="Terpene_synthase-like"/>
</dbReference>
<dbReference type="EnsemblPlants" id="Solyc01g105910.2.1">
    <property type="protein sequence ID" value="Solyc01g105910.2.1"/>
    <property type="gene ID" value="Solyc01g105910.2"/>
</dbReference>
<evidence type="ECO:0000313" key="3">
    <source>
        <dbReference type="EnsemblPlants" id="Solyc01g105910.2.1"/>
    </source>
</evidence>
<reference evidence="3" key="2">
    <citation type="submission" date="2019-01" db="UniProtKB">
        <authorList>
            <consortium name="EnsemblPlants"/>
        </authorList>
    </citation>
    <scope>IDENTIFICATION</scope>
    <source>
        <strain evidence="3">cv. Heinz 1706</strain>
    </source>
</reference>
<dbReference type="InterPro" id="IPR001906">
    <property type="entry name" value="Terpene_synth_N"/>
</dbReference>
<evidence type="ECO:0000313" key="4">
    <source>
        <dbReference type="Proteomes" id="UP000004994"/>
    </source>
</evidence>
<dbReference type="InterPro" id="IPR036965">
    <property type="entry name" value="Terpene_synth_N_sf"/>
</dbReference>
<dbReference type="Gramene" id="Solyc01g105910.2.1">
    <property type="protein sequence ID" value="Solyc01g105910.2.1"/>
    <property type="gene ID" value="Solyc01g105910.2"/>
</dbReference>
<protein>
    <recommendedName>
        <fullName evidence="2">Terpene synthase N-terminal domain-containing protein</fullName>
    </recommendedName>
</protein>
<organism evidence="3">
    <name type="scientific">Solanum lycopersicum</name>
    <name type="common">Tomato</name>
    <name type="synonym">Lycopersicon esculentum</name>
    <dbReference type="NCBI Taxonomy" id="4081"/>
    <lineage>
        <taxon>Eukaryota</taxon>
        <taxon>Viridiplantae</taxon>
        <taxon>Streptophyta</taxon>
        <taxon>Embryophyta</taxon>
        <taxon>Tracheophyta</taxon>
        <taxon>Spermatophyta</taxon>
        <taxon>Magnoliopsida</taxon>
        <taxon>eudicotyledons</taxon>
        <taxon>Gunneridae</taxon>
        <taxon>Pentapetalae</taxon>
        <taxon>asterids</taxon>
        <taxon>lamiids</taxon>
        <taxon>Solanales</taxon>
        <taxon>Solanaceae</taxon>
        <taxon>Solanoideae</taxon>
        <taxon>Solaneae</taxon>
        <taxon>Solanum</taxon>
        <taxon>Solanum subgen. Lycopersicon</taxon>
    </lineage>
</organism>
<dbReference type="PANTHER" id="PTHR31225">
    <property type="entry name" value="OS04G0344100 PROTEIN-RELATED"/>
    <property type="match status" value="1"/>
</dbReference>
<reference evidence="3" key="1">
    <citation type="journal article" date="2012" name="Nature">
        <title>The tomato genome sequence provides insights into fleshy fruit evolution.</title>
        <authorList>
            <consortium name="Tomato Genome Consortium"/>
        </authorList>
    </citation>
    <scope>NUCLEOTIDE SEQUENCE [LARGE SCALE GENOMIC DNA]</scope>
    <source>
        <strain evidence="3">cv. Heinz 1706</strain>
    </source>
</reference>
<name>A0A3Q7ERH3_SOLLC</name>
<evidence type="ECO:0000256" key="1">
    <source>
        <dbReference type="ARBA" id="ARBA00022842"/>
    </source>
</evidence>
<dbReference type="InterPro" id="IPR008930">
    <property type="entry name" value="Terpenoid_cyclase/PrenylTrfase"/>
</dbReference>
<dbReference type="GO" id="GO:0016114">
    <property type="term" value="P:terpenoid biosynthetic process"/>
    <property type="evidence" value="ECO:0007669"/>
    <property type="project" value="InterPro"/>
</dbReference>
<dbReference type="PaxDb" id="4081-Solyc01g105910.1.1"/>
<dbReference type="Gene3D" id="1.50.10.130">
    <property type="entry name" value="Terpene synthase, N-terminal domain"/>
    <property type="match status" value="1"/>
</dbReference>